<dbReference type="InterPro" id="IPR037120">
    <property type="entry name" value="Haem_peroxidase_sf_animal"/>
</dbReference>
<dbReference type="InterPro" id="IPR010255">
    <property type="entry name" value="Haem_peroxidase_sf"/>
</dbReference>
<dbReference type="SUPFAM" id="SSF48113">
    <property type="entry name" value="Heme-dependent peroxidases"/>
    <property type="match status" value="1"/>
</dbReference>
<dbReference type="GO" id="GO:0004601">
    <property type="term" value="F:peroxidase activity"/>
    <property type="evidence" value="ECO:0007669"/>
    <property type="project" value="InterPro"/>
</dbReference>
<accession>A0A087UYW6</accession>
<sequence>MKEISACAGHNESSSKTGKNVFMVFFGQFVVEEVLNARQLSCPRNYFNIHIPSGHYYKKIGLKEMPFIRTKYDTNTG</sequence>
<dbReference type="Proteomes" id="UP000054359">
    <property type="component" value="Unassembled WGS sequence"/>
</dbReference>
<feature type="non-terminal residue" evidence="1">
    <location>
        <position position="77"/>
    </location>
</feature>
<organism evidence="1 2">
    <name type="scientific">Stegodyphus mimosarum</name>
    <name type="common">African social velvet spider</name>
    <dbReference type="NCBI Taxonomy" id="407821"/>
    <lineage>
        <taxon>Eukaryota</taxon>
        <taxon>Metazoa</taxon>
        <taxon>Ecdysozoa</taxon>
        <taxon>Arthropoda</taxon>
        <taxon>Chelicerata</taxon>
        <taxon>Arachnida</taxon>
        <taxon>Araneae</taxon>
        <taxon>Araneomorphae</taxon>
        <taxon>Entelegynae</taxon>
        <taxon>Eresoidea</taxon>
        <taxon>Eresidae</taxon>
        <taxon>Stegodyphus</taxon>
    </lineage>
</organism>
<dbReference type="Gene3D" id="1.10.640.10">
    <property type="entry name" value="Haem peroxidase domain superfamily, animal type"/>
    <property type="match status" value="1"/>
</dbReference>
<evidence type="ECO:0000313" key="1">
    <source>
        <dbReference type="EMBL" id="KFM82555.1"/>
    </source>
</evidence>
<evidence type="ECO:0000313" key="2">
    <source>
        <dbReference type="Proteomes" id="UP000054359"/>
    </source>
</evidence>
<reference evidence="1 2" key="1">
    <citation type="submission" date="2013-11" db="EMBL/GenBank/DDBJ databases">
        <title>Genome sequencing of Stegodyphus mimosarum.</title>
        <authorList>
            <person name="Bechsgaard J."/>
        </authorList>
    </citation>
    <scope>NUCLEOTIDE SEQUENCE [LARGE SCALE GENOMIC DNA]</scope>
</reference>
<proteinExistence type="predicted"/>
<dbReference type="EMBL" id="KK122351">
    <property type="protein sequence ID" value="KFM82555.1"/>
    <property type="molecule type" value="Genomic_DNA"/>
</dbReference>
<protein>
    <submittedName>
        <fullName evidence="1">Uncharacterized protein</fullName>
    </submittedName>
</protein>
<dbReference type="AlphaFoldDB" id="A0A087UYW6"/>
<keyword evidence="2" id="KW-1185">Reference proteome</keyword>
<dbReference type="GO" id="GO:0020037">
    <property type="term" value="F:heme binding"/>
    <property type="evidence" value="ECO:0007669"/>
    <property type="project" value="InterPro"/>
</dbReference>
<dbReference type="GO" id="GO:0006979">
    <property type="term" value="P:response to oxidative stress"/>
    <property type="evidence" value="ECO:0007669"/>
    <property type="project" value="InterPro"/>
</dbReference>
<gene>
    <name evidence="1" type="ORF">X975_04488</name>
</gene>
<name>A0A087UYW6_STEMI</name>
<dbReference type="OrthoDB" id="6019201at2759"/>